<dbReference type="EMBL" id="FZTC01000014">
    <property type="protein sequence ID" value="SNU33651.1"/>
    <property type="molecule type" value="Genomic_DNA"/>
</dbReference>
<sequence length="61" mass="6803">MGVMPHLACYVAVKMVRMTAVFDTVGSRGKVPTTKLMMLLTLMESASRTQLRTLVMLRRAC</sequence>
<organism evidence="1 2">
    <name type="scientific">Klebsiella grimontii</name>
    <dbReference type="NCBI Taxonomy" id="2058152"/>
    <lineage>
        <taxon>Bacteria</taxon>
        <taxon>Pseudomonadati</taxon>
        <taxon>Pseudomonadota</taxon>
        <taxon>Gammaproteobacteria</taxon>
        <taxon>Enterobacterales</taxon>
        <taxon>Enterobacteriaceae</taxon>
        <taxon>Klebsiella/Raoultella group</taxon>
        <taxon>Klebsiella</taxon>
    </lineage>
</organism>
<gene>
    <name evidence="1" type="ORF">KOSB73_210145</name>
</gene>
<dbReference type="AlphaFoldDB" id="A0A285AY85"/>
<name>A0A285AY85_9ENTR</name>
<reference evidence="2" key="1">
    <citation type="submission" date="2017-08" db="EMBL/GenBank/DDBJ databases">
        <authorList>
            <person name="Brisse S."/>
        </authorList>
    </citation>
    <scope>NUCLEOTIDE SEQUENCE [LARGE SCALE GENOMIC DNA]</scope>
    <source>
        <strain evidence="2">06D021</strain>
    </source>
</reference>
<accession>A0A285AY85</accession>
<proteinExistence type="predicted"/>
<protein>
    <submittedName>
        <fullName evidence="1">Uncharacterized protein</fullName>
    </submittedName>
</protein>
<dbReference type="Proteomes" id="UP000220639">
    <property type="component" value="Unassembled WGS sequence"/>
</dbReference>
<evidence type="ECO:0000313" key="1">
    <source>
        <dbReference type="EMBL" id="SNU33651.1"/>
    </source>
</evidence>
<evidence type="ECO:0000313" key="2">
    <source>
        <dbReference type="Proteomes" id="UP000220639"/>
    </source>
</evidence>